<name>A0A7W9B741_9SPHN</name>
<comment type="caution">
    <text evidence="1">The sequence shown here is derived from an EMBL/GenBank/DDBJ whole genome shotgun (WGS) entry which is preliminary data.</text>
</comment>
<gene>
    <name evidence="1" type="ORF">FHR21_002783</name>
</gene>
<proteinExistence type="predicted"/>
<dbReference type="Gene3D" id="3.30.1540.10">
    <property type="entry name" value="formyl-coa transferase, domain 3"/>
    <property type="match status" value="1"/>
</dbReference>
<dbReference type="InterPro" id="IPR023606">
    <property type="entry name" value="CoA-Trfase_III_dom_1_sf"/>
</dbReference>
<reference evidence="1 2" key="1">
    <citation type="submission" date="2020-08" db="EMBL/GenBank/DDBJ databases">
        <title>Genomic Encyclopedia of Type Strains, Phase IV (KMG-IV): sequencing the most valuable type-strain genomes for metagenomic binning, comparative biology and taxonomic classification.</title>
        <authorList>
            <person name="Goeker M."/>
        </authorList>
    </citation>
    <scope>NUCLEOTIDE SEQUENCE [LARGE SCALE GENOMIC DNA]</scope>
    <source>
        <strain evidence="1 2">DSM 27163</strain>
    </source>
</reference>
<dbReference type="Gene3D" id="3.40.50.10540">
    <property type="entry name" value="Crotonobetainyl-coa:carnitine coa-transferase, domain 1"/>
    <property type="match status" value="2"/>
</dbReference>
<dbReference type="GO" id="GO:0016740">
    <property type="term" value="F:transferase activity"/>
    <property type="evidence" value="ECO:0007669"/>
    <property type="project" value="UniProtKB-KW"/>
</dbReference>
<evidence type="ECO:0000313" key="1">
    <source>
        <dbReference type="EMBL" id="MBB5707417.1"/>
    </source>
</evidence>
<dbReference type="PANTHER" id="PTHR48228:SF2">
    <property type="entry name" value="E-CINNAMOYL-COA:R-PHENYLLACTATE COA TRANSFERASE LARGE SUBUNIT"/>
    <property type="match status" value="1"/>
</dbReference>
<dbReference type="Pfam" id="PF02515">
    <property type="entry name" value="CoA_transf_3"/>
    <property type="match status" value="2"/>
</dbReference>
<dbReference type="SUPFAM" id="SSF89796">
    <property type="entry name" value="CoA-transferase family III (CaiB/BaiF)"/>
    <property type="match status" value="2"/>
</dbReference>
<dbReference type="Proteomes" id="UP000537161">
    <property type="component" value="Unassembled WGS sequence"/>
</dbReference>
<dbReference type="InterPro" id="IPR044855">
    <property type="entry name" value="CoA-Trfase_III_dom3_sf"/>
</dbReference>
<organism evidence="1 2">
    <name type="scientific">Sphingopyxis panaciterrulae</name>
    <dbReference type="NCBI Taxonomy" id="462372"/>
    <lineage>
        <taxon>Bacteria</taxon>
        <taxon>Pseudomonadati</taxon>
        <taxon>Pseudomonadota</taxon>
        <taxon>Alphaproteobacteria</taxon>
        <taxon>Sphingomonadales</taxon>
        <taxon>Sphingomonadaceae</taxon>
        <taxon>Sphingopyxis</taxon>
    </lineage>
</organism>
<keyword evidence="2" id="KW-1185">Reference proteome</keyword>
<protein>
    <submittedName>
        <fullName evidence="1">Crotonobetainyl-CoA:carnitine CoA-transferase CaiB-like acyl-CoA transferase</fullName>
    </submittedName>
</protein>
<dbReference type="EMBL" id="JACIJH010000009">
    <property type="protein sequence ID" value="MBB5707417.1"/>
    <property type="molecule type" value="Genomic_DNA"/>
</dbReference>
<dbReference type="AlphaFoldDB" id="A0A7W9B741"/>
<dbReference type="RefSeq" id="WP_184099229.1">
    <property type="nucleotide sequence ID" value="NZ_JACIJH010000009.1"/>
</dbReference>
<dbReference type="PANTHER" id="PTHR48228">
    <property type="entry name" value="SUCCINYL-COA--D-CITRAMALATE COA-TRANSFERASE"/>
    <property type="match status" value="1"/>
</dbReference>
<dbReference type="InterPro" id="IPR050509">
    <property type="entry name" value="CoA-transferase_III"/>
</dbReference>
<evidence type="ECO:0000313" key="2">
    <source>
        <dbReference type="Proteomes" id="UP000537161"/>
    </source>
</evidence>
<keyword evidence="1" id="KW-0808">Transferase</keyword>
<dbReference type="InterPro" id="IPR003673">
    <property type="entry name" value="CoA-Trfase_fam_III"/>
</dbReference>
<accession>A0A7W9B741</accession>
<sequence>MDDIVNAASDSLPFAGLRVIDCAEGIAGSVAAMMLGQMGAEVVKVEPTGGSKQRGSAGFAARQQGKRSIVLDLETDGGNFVALLAGADVLIHEPGLPEPFLATAPHLVTSCISSAPPGIGHDDLPADDFLVMAAIGLLDEQPATRRDGPAFVRLPFGSYCAAWLAATGIGARLFARMRGAPPGPADTSIMQGALLPAMMLWRDAERPTEALVGRIDKRMLPSIFECADGIWLHIMKNADDTPLMKQLLDEMGPEAVASENAKWPAHFRYKNWGANVRAFRSRPSAEWLEDLWAADIPVQPAMLPGELYADAQAVANRYVVEIEDHEMGRIRVPGAPVTINPAADAGRPVSKIGADRDAVLALRKPAAFPALSGSADSRLLAGVRVVDFGNYLAGPLATMLLADLGADVIKVEPPAGDPMRANESAFLGCQRGKRSLALDLRRPEAREIIDRLVEGADIVHHNIRLPTARKFGLAWEDVSVTNPRAIFGHVSAYGPEGVRRHWPGYDQLFQACTGWEWAHAGEGNRPAWLRFGMMDHMCAASLAFGMMAALYRRERTGRGSPVAASLLGAAVLTMSGTAMRADGSLTNSLPALDADQTGPIDGRGLAKCVDGWIAYAGPDQRAPAPQSFASYRCDEALSALGARGYAAIRIPEEAGKAFLHDAALEKRGLVARYSHPVYGELRHPGAFWSMEATPVSPRRAPPVLDQHREEILAEIGFSPTDIARFEKAGIVGASEGMRT</sequence>